<evidence type="ECO:0000313" key="1">
    <source>
        <dbReference type="EMBL" id="SEA43462.1"/>
    </source>
</evidence>
<accession>A0A1H4B6K2</accession>
<reference evidence="1 2" key="1">
    <citation type="submission" date="2016-10" db="EMBL/GenBank/DDBJ databases">
        <authorList>
            <person name="de Groot N.N."/>
        </authorList>
    </citation>
    <scope>NUCLEOTIDE SEQUENCE [LARGE SCALE GENOMIC DNA]</scope>
    <source>
        <strain evidence="1 2">ATCC 29281</strain>
    </source>
</reference>
<dbReference type="EMBL" id="FNQS01000004">
    <property type="protein sequence ID" value="SEA43462.1"/>
    <property type="molecule type" value="Genomic_DNA"/>
</dbReference>
<evidence type="ECO:0000313" key="2">
    <source>
        <dbReference type="Proteomes" id="UP000187280"/>
    </source>
</evidence>
<gene>
    <name evidence="1" type="ORF">SAMN02982996_01660</name>
</gene>
<organism evidence="1 2">
    <name type="scientific">Lonsdalea quercina</name>
    <dbReference type="NCBI Taxonomy" id="71657"/>
    <lineage>
        <taxon>Bacteria</taxon>
        <taxon>Pseudomonadati</taxon>
        <taxon>Pseudomonadota</taxon>
        <taxon>Gammaproteobacteria</taxon>
        <taxon>Enterobacterales</taxon>
        <taxon>Pectobacteriaceae</taxon>
        <taxon>Lonsdalea</taxon>
    </lineage>
</organism>
<sequence>MGRVRGQKRIGTIVVPLNLVLLLNRVIWSKDNQRRRIIKKARFTETQILRVLKEVEEDRHVKDV</sequence>
<dbReference type="AlphaFoldDB" id="A0A1H4B6K2"/>
<name>A0A1H4B6K2_9GAMM</name>
<proteinExistence type="predicted"/>
<keyword evidence="2" id="KW-1185">Reference proteome</keyword>
<dbReference type="Proteomes" id="UP000187280">
    <property type="component" value="Unassembled WGS sequence"/>
</dbReference>
<protein>
    <submittedName>
        <fullName evidence="1">Uncharacterized protein</fullName>
    </submittedName>
</protein>